<keyword evidence="2" id="KW-0812">Transmembrane</keyword>
<feature type="transmembrane region" description="Helical" evidence="2">
    <location>
        <begin position="185"/>
        <end position="206"/>
    </location>
</feature>
<dbReference type="OrthoDB" id="1931195at2759"/>
<dbReference type="PANTHER" id="PTHR35474">
    <property type="entry name" value="ATP PHOSPHORIBOSYLTRANSFERASE REGULATORY SUBUNIT"/>
    <property type="match status" value="1"/>
</dbReference>
<name>A0A8X7XN84_POPTO</name>
<dbReference type="GO" id="GO:0009787">
    <property type="term" value="P:regulation of abscisic acid-activated signaling pathway"/>
    <property type="evidence" value="ECO:0007669"/>
    <property type="project" value="InterPro"/>
</dbReference>
<feature type="compositionally biased region" description="Polar residues" evidence="1">
    <location>
        <begin position="1"/>
        <end position="24"/>
    </location>
</feature>
<protein>
    <recommendedName>
        <fullName evidence="5">Transmembrane protein</fullName>
    </recommendedName>
</protein>
<feature type="transmembrane region" description="Helical" evidence="2">
    <location>
        <begin position="149"/>
        <end position="173"/>
    </location>
</feature>
<feature type="transmembrane region" description="Helical" evidence="2">
    <location>
        <begin position="122"/>
        <end position="142"/>
    </location>
</feature>
<accession>A0A8X7XN84</accession>
<dbReference type="AlphaFoldDB" id="A0A8X7XN84"/>
<proteinExistence type="predicted"/>
<dbReference type="EMBL" id="JAAWWB010000744">
    <property type="protein sequence ID" value="KAG6736618.1"/>
    <property type="molecule type" value="Genomic_DNA"/>
</dbReference>
<dbReference type="InterPro" id="IPR039324">
    <property type="entry name" value="SHW1"/>
</dbReference>
<evidence type="ECO:0008006" key="5">
    <source>
        <dbReference type="Google" id="ProtNLM"/>
    </source>
</evidence>
<evidence type="ECO:0000256" key="2">
    <source>
        <dbReference type="SAM" id="Phobius"/>
    </source>
</evidence>
<evidence type="ECO:0000313" key="3">
    <source>
        <dbReference type="EMBL" id="KAG6736618.1"/>
    </source>
</evidence>
<keyword evidence="4" id="KW-1185">Reference proteome</keyword>
<reference evidence="3" key="1">
    <citation type="journal article" date="2020" name="bioRxiv">
        <title>Hybrid origin of Populus tomentosa Carr. identified through genome sequencing and phylogenomic analysis.</title>
        <authorList>
            <person name="An X."/>
            <person name="Gao K."/>
            <person name="Chen Z."/>
            <person name="Li J."/>
            <person name="Yang X."/>
            <person name="Yang X."/>
            <person name="Zhou J."/>
            <person name="Guo T."/>
            <person name="Zhao T."/>
            <person name="Huang S."/>
            <person name="Miao D."/>
            <person name="Khan W.U."/>
            <person name="Rao P."/>
            <person name="Ye M."/>
            <person name="Lei B."/>
            <person name="Liao W."/>
            <person name="Wang J."/>
            <person name="Ji L."/>
            <person name="Li Y."/>
            <person name="Guo B."/>
            <person name="Mustafa N.S."/>
            <person name="Li S."/>
            <person name="Yun Q."/>
            <person name="Keller S.R."/>
            <person name="Mao J."/>
            <person name="Zhang R."/>
            <person name="Strauss S.H."/>
        </authorList>
    </citation>
    <scope>NUCLEOTIDE SEQUENCE</scope>
    <source>
        <strain evidence="3">GM15</strain>
        <tissue evidence="3">Leaf</tissue>
    </source>
</reference>
<dbReference type="Proteomes" id="UP000886885">
    <property type="component" value="Unassembled WGS sequence"/>
</dbReference>
<comment type="caution">
    <text evidence="3">The sequence shown here is derived from an EMBL/GenBank/DDBJ whole genome shotgun (WGS) entry which is preliminary data.</text>
</comment>
<dbReference type="PANTHER" id="PTHR35474:SF1">
    <property type="entry name" value="ATP PHOSPHORIBOSYLTRANSFERASE REGULATORY SUBUNIT"/>
    <property type="match status" value="1"/>
</dbReference>
<sequence length="237" mass="26849">MSFTVTHTSSPSPFSPKTHQNPRTIPSHPKLILHFHSSRSPNSLLQASRRNSNLDDPRNWSRSINSDFADDHEDDGDDDEAEEEDRSLDLLVRFISNVFKKVSKRARKAVRSVLPIPISTKLVIAVEFSVNGVLLLAFLWVLKAFLEVMLVILDYLLLLFFNLSMLLVGVLLYHVIHLSVLVFEMQVVCTLGSMVFVSILLIRGIWSGVTYLQERRNLGINELDDDHRAWTGTQPAA</sequence>
<organism evidence="3 4">
    <name type="scientific">Populus tomentosa</name>
    <name type="common">Chinese white poplar</name>
    <dbReference type="NCBI Taxonomy" id="118781"/>
    <lineage>
        <taxon>Eukaryota</taxon>
        <taxon>Viridiplantae</taxon>
        <taxon>Streptophyta</taxon>
        <taxon>Embryophyta</taxon>
        <taxon>Tracheophyta</taxon>
        <taxon>Spermatophyta</taxon>
        <taxon>Magnoliopsida</taxon>
        <taxon>eudicotyledons</taxon>
        <taxon>Gunneridae</taxon>
        <taxon>Pentapetalae</taxon>
        <taxon>rosids</taxon>
        <taxon>fabids</taxon>
        <taxon>Malpighiales</taxon>
        <taxon>Salicaceae</taxon>
        <taxon>Saliceae</taxon>
        <taxon>Populus</taxon>
    </lineage>
</organism>
<dbReference type="GO" id="GO:0010100">
    <property type="term" value="P:negative regulation of photomorphogenesis"/>
    <property type="evidence" value="ECO:0007669"/>
    <property type="project" value="InterPro"/>
</dbReference>
<feature type="region of interest" description="Disordered" evidence="1">
    <location>
        <begin position="1"/>
        <end position="28"/>
    </location>
</feature>
<evidence type="ECO:0000313" key="4">
    <source>
        <dbReference type="Proteomes" id="UP000886885"/>
    </source>
</evidence>
<keyword evidence="2" id="KW-0472">Membrane</keyword>
<gene>
    <name evidence="3" type="ORF">POTOM_060506</name>
</gene>
<evidence type="ECO:0000256" key="1">
    <source>
        <dbReference type="SAM" id="MobiDB-lite"/>
    </source>
</evidence>
<keyword evidence="2" id="KW-1133">Transmembrane helix</keyword>